<evidence type="ECO:0000256" key="1">
    <source>
        <dbReference type="SAM" id="SignalP"/>
    </source>
</evidence>
<keyword evidence="1" id="KW-0732">Signal</keyword>
<sequence>MPARLPRRILRPRIAAALAALLSSSAALAQAPAPLPGDPAACAAPSGPIAAATCADPAARLADRRRALAYEALRHQLHPAQRPGLEADARAFHAFITEQCQPAGTPDPACIARAHATKRDDLRRWLQPPAAEEADRDPEAAEALNARLGLPTASPEARREAIAALQRGAALPPTGFLDARTAALPPPPSPANAAPPNTVWLPRFPPALNARYAVTRCNAPTASWTGNTLRIGNLPEPGETYEIFADAERFYLLTPAGPPRILEGLPDNSLRLSGAIPPALSRMGVKPGQLLRRCG</sequence>
<organism evidence="2 3">
    <name type="scientific">Muricoccus roseus</name>
    <dbReference type="NCBI Taxonomy" id="198092"/>
    <lineage>
        <taxon>Bacteria</taxon>
        <taxon>Pseudomonadati</taxon>
        <taxon>Pseudomonadota</taxon>
        <taxon>Alphaproteobacteria</taxon>
        <taxon>Acetobacterales</taxon>
        <taxon>Roseomonadaceae</taxon>
        <taxon>Muricoccus</taxon>
    </lineage>
</organism>
<evidence type="ECO:0000313" key="3">
    <source>
        <dbReference type="Proteomes" id="UP000184387"/>
    </source>
</evidence>
<protein>
    <recommendedName>
        <fullName evidence="4">Lysozyme inhibitor LprI N-terminal domain-containing protein</fullName>
    </recommendedName>
</protein>
<dbReference type="RefSeq" id="WP_073138684.1">
    <property type="nucleotide sequence ID" value="NZ_FQZF01000034.1"/>
</dbReference>
<name>A0A1M6Q7F6_9PROT</name>
<gene>
    <name evidence="2" type="ORF">SAMN02745194_04320</name>
</gene>
<reference evidence="2 3" key="1">
    <citation type="submission" date="2016-11" db="EMBL/GenBank/DDBJ databases">
        <authorList>
            <person name="Jaros S."/>
            <person name="Januszkiewicz K."/>
            <person name="Wedrychowicz H."/>
        </authorList>
    </citation>
    <scope>NUCLEOTIDE SEQUENCE [LARGE SCALE GENOMIC DNA]</scope>
    <source>
        <strain evidence="2 3">DSM 14916</strain>
    </source>
</reference>
<accession>A0A1M6Q7F6</accession>
<evidence type="ECO:0000313" key="2">
    <source>
        <dbReference type="EMBL" id="SHK16234.1"/>
    </source>
</evidence>
<dbReference type="EMBL" id="FQZF01000034">
    <property type="protein sequence ID" value="SHK16234.1"/>
    <property type="molecule type" value="Genomic_DNA"/>
</dbReference>
<dbReference type="Proteomes" id="UP000184387">
    <property type="component" value="Unassembled WGS sequence"/>
</dbReference>
<feature type="signal peptide" evidence="1">
    <location>
        <begin position="1"/>
        <end position="29"/>
    </location>
</feature>
<proteinExistence type="predicted"/>
<evidence type="ECO:0008006" key="4">
    <source>
        <dbReference type="Google" id="ProtNLM"/>
    </source>
</evidence>
<dbReference type="AlphaFoldDB" id="A0A1M6Q7F6"/>
<keyword evidence="3" id="KW-1185">Reference proteome</keyword>
<feature type="chain" id="PRO_5012680605" description="Lysozyme inhibitor LprI N-terminal domain-containing protein" evidence="1">
    <location>
        <begin position="30"/>
        <end position="295"/>
    </location>
</feature>